<dbReference type="Gene3D" id="3.30.750.70">
    <property type="entry name" value="4-hydroxybutyrate coenzyme like domains"/>
    <property type="match status" value="1"/>
</dbReference>
<dbReference type="InterPro" id="IPR037171">
    <property type="entry name" value="NagB/RpiA_transferase-like"/>
</dbReference>
<evidence type="ECO:0000313" key="1">
    <source>
        <dbReference type="EMBL" id="GFD56083.1"/>
    </source>
</evidence>
<dbReference type="GO" id="GO:0003986">
    <property type="term" value="F:acetyl-CoA hydrolase activity"/>
    <property type="evidence" value="ECO:0007669"/>
    <property type="project" value="TreeGrafter"/>
</dbReference>
<feature type="non-terminal residue" evidence="1">
    <location>
        <position position="1"/>
    </location>
</feature>
<organism evidence="1">
    <name type="scientific">Tanacetum cinerariifolium</name>
    <name type="common">Dalmatian daisy</name>
    <name type="synonym">Chrysanthemum cinerariifolium</name>
    <dbReference type="NCBI Taxonomy" id="118510"/>
    <lineage>
        <taxon>Eukaryota</taxon>
        <taxon>Viridiplantae</taxon>
        <taxon>Streptophyta</taxon>
        <taxon>Embryophyta</taxon>
        <taxon>Tracheophyta</taxon>
        <taxon>Spermatophyta</taxon>
        <taxon>Magnoliopsida</taxon>
        <taxon>eudicotyledons</taxon>
        <taxon>Gunneridae</taxon>
        <taxon>Pentapetalae</taxon>
        <taxon>asterids</taxon>
        <taxon>campanulids</taxon>
        <taxon>Asterales</taxon>
        <taxon>Asteraceae</taxon>
        <taxon>Asteroideae</taxon>
        <taxon>Anthemideae</taxon>
        <taxon>Anthemidinae</taxon>
        <taxon>Tanacetum</taxon>
    </lineage>
</organism>
<dbReference type="PANTHER" id="PTHR43609:SF1">
    <property type="entry name" value="ACETYL-COA HYDROLASE"/>
    <property type="match status" value="1"/>
</dbReference>
<accession>A0A699XA99</accession>
<reference evidence="1" key="1">
    <citation type="journal article" date="2019" name="Sci. Rep.">
        <title>Draft genome of Tanacetum cinerariifolium, the natural source of mosquito coil.</title>
        <authorList>
            <person name="Yamashiro T."/>
            <person name="Shiraishi A."/>
            <person name="Satake H."/>
            <person name="Nakayama K."/>
        </authorList>
    </citation>
    <scope>NUCLEOTIDE SEQUENCE</scope>
</reference>
<dbReference type="AlphaFoldDB" id="A0A699XA99"/>
<comment type="caution">
    <text evidence="1">The sequence shown here is derived from an EMBL/GenBank/DDBJ whole genome shotgun (WGS) entry which is preliminary data.</text>
</comment>
<gene>
    <name evidence="1" type="ORF">Tci_928052</name>
</gene>
<dbReference type="GO" id="GO:0008775">
    <property type="term" value="F:acetate CoA-transferase activity"/>
    <property type="evidence" value="ECO:0007669"/>
    <property type="project" value="InterPro"/>
</dbReference>
<dbReference type="GO" id="GO:0006083">
    <property type="term" value="P:acetate metabolic process"/>
    <property type="evidence" value="ECO:0007669"/>
    <property type="project" value="InterPro"/>
</dbReference>
<proteinExistence type="predicted"/>
<sequence>LQSGIGNIANAVIEGLATGGANFKNLKVWTEVLQDSFLDLFDSGNLDFATATSIRFSPEGFQRFYKGWEEYAPKLLLRSQQVSNSPEIIRRL</sequence>
<dbReference type="PANTHER" id="PTHR43609">
    <property type="entry name" value="ACETYL-COA HYDROLASE"/>
    <property type="match status" value="1"/>
</dbReference>
<name>A0A699XA99_TANCI</name>
<feature type="non-terminal residue" evidence="1">
    <location>
        <position position="92"/>
    </location>
</feature>
<dbReference type="EMBL" id="BKCJ011825184">
    <property type="protein sequence ID" value="GFD56083.1"/>
    <property type="molecule type" value="Genomic_DNA"/>
</dbReference>
<dbReference type="SUPFAM" id="SSF100950">
    <property type="entry name" value="NagB/RpiA/CoA transferase-like"/>
    <property type="match status" value="1"/>
</dbReference>
<dbReference type="GO" id="GO:0005739">
    <property type="term" value="C:mitochondrion"/>
    <property type="evidence" value="ECO:0007669"/>
    <property type="project" value="TreeGrafter"/>
</dbReference>
<protein>
    <submittedName>
        <fullName evidence="1">Uncharacterized protein</fullName>
    </submittedName>
</protein>
<dbReference type="InterPro" id="IPR046433">
    <property type="entry name" value="ActCoA_hydro"/>
</dbReference>